<reference evidence="4 5" key="1">
    <citation type="submission" date="2022-08" db="EMBL/GenBank/DDBJ databases">
        <title>Genome Sequence of the sulphate-reducing bacterium, Pseudodesulfovibrio sp. SYK.</title>
        <authorList>
            <person name="Kondo R."/>
            <person name="Kataoka T."/>
        </authorList>
    </citation>
    <scope>NUCLEOTIDE SEQUENCE [LARGE SCALE GENOMIC DNA]</scope>
    <source>
        <strain evidence="4 5">SYK</strain>
    </source>
</reference>
<evidence type="ECO:0000313" key="5">
    <source>
        <dbReference type="Proteomes" id="UP001317742"/>
    </source>
</evidence>
<keyword evidence="5" id="KW-1185">Reference proteome</keyword>
<name>A0ABM8B2V3_9BACT</name>
<dbReference type="SUPFAM" id="SSF51735">
    <property type="entry name" value="NAD(P)-binding Rossmann-fold domains"/>
    <property type="match status" value="1"/>
</dbReference>
<dbReference type="InterPro" id="IPR036291">
    <property type="entry name" value="NAD(P)-bd_dom_sf"/>
</dbReference>
<proteinExistence type="inferred from homology"/>
<sequence length="266" mass="28383">MSVFDQFLLKDKAVLLTGGYGLLGRHFASVLSQMGASVAVSGRNLDKCREVAREVDGLAIEMDVSNRDSVENGVHAAEREFGGLDGLVNMASFSAPAQAGKSSNRDGFDVVAWERALQVDLTGTFHCCVAAGRGMREKGKGSIINMSSIYGVTAPDQGIYADIVNEDGSPFIKPPGYGVAKAGIANMTRYLATRWSAEGVRVNTLVLGGVFDGQDKGFVRRYEARTPMGRMASPEDCHGPLVFLLSDAASYMTGADLVIDGGWTIW</sequence>
<keyword evidence="2" id="KW-0560">Oxidoreductase</keyword>
<evidence type="ECO:0000256" key="2">
    <source>
        <dbReference type="ARBA" id="ARBA00023002"/>
    </source>
</evidence>
<accession>A0ABM8B2V3</accession>
<dbReference type="Pfam" id="PF00106">
    <property type="entry name" value="adh_short"/>
    <property type="match status" value="1"/>
</dbReference>
<dbReference type="Pfam" id="PF13561">
    <property type="entry name" value="adh_short_C2"/>
    <property type="match status" value="1"/>
</dbReference>
<dbReference type="PANTHER" id="PTHR42760">
    <property type="entry name" value="SHORT-CHAIN DEHYDROGENASES/REDUCTASES FAMILY MEMBER"/>
    <property type="match status" value="1"/>
</dbReference>
<comment type="similarity">
    <text evidence="1 3">Belongs to the short-chain dehydrogenases/reductases (SDR) family.</text>
</comment>
<organism evidence="4 5">
    <name type="scientific">Pseudodesulfovibrio nedwellii</name>
    <dbReference type="NCBI Taxonomy" id="2973072"/>
    <lineage>
        <taxon>Bacteria</taxon>
        <taxon>Pseudomonadati</taxon>
        <taxon>Thermodesulfobacteriota</taxon>
        <taxon>Desulfovibrionia</taxon>
        <taxon>Desulfovibrionales</taxon>
        <taxon>Desulfovibrionaceae</taxon>
    </lineage>
</organism>
<dbReference type="EMBL" id="AP026709">
    <property type="protein sequence ID" value="BDQ38078.1"/>
    <property type="molecule type" value="Genomic_DNA"/>
</dbReference>
<dbReference type="InterPro" id="IPR002347">
    <property type="entry name" value="SDR_fam"/>
</dbReference>
<dbReference type="PRINTS" id="PR00081">
    <property type="entry name" value="GDHRDH"/>
</dbReference>
<evidence type="ECO:0000256" key="1">
    <source>
        <dbReference type="ARBA" id="ARBA00006484"/>
    </source>
</evidence>
<dbReference type="PRINTS" id="PR00080">
    <property type="entry name" value="SDRFAMILY"/>
</dbReference>
<dbReference type="PANTHER" id="PTHR42760:SF133">
    <property type="entry name" value="3-OXOACYL-[ACYL-CARRIER-PROTEIN] REDUCTASE"/>
    <property type="match status" value="1"/>
</dbReference>
<dbReference type="RefSeq" id="WP_281760584.1">
    <property type="nucleotide sequence ID" value="NZ_AP026709.1"/>
</dbReference>
<evidence type="ECO:0000313" key="4">
    <source>
        <dbReference type="EMBL" id="BDQ38078.1"/>
    </source>
</evidence>
<gene>
    <name evidence="4" type="ORF">SYK_24380</name>
</gene>
<dbReference type="Proteomes" id="UP001317742">
    <property type="component" value="Chromosome"/>
</dbReference>
<dbReference type="Gene3D" id="3.40.50.720">
    <property type="entry name" value="NAD(P)-binding Rossmann-like Domain"/>
    <property type="match status" value="1"/>
</dbReference>
<protein>
    <submittedName>
        <fullName evidence="4">Short-chain dehydrogenase</fullName>
    </submittedName>
</protein>
<evidence type="ECO:0000256" key="3">
    <source>
        <dbReference type="RuleBase" id="RU000363"/>
    </source>
</evidence>